<evidence type="ECO:0000256" key="2">
    <source>
        <dbReference type="SAM" id="MobiDB-lite"/>
    </source>
</evidence>
<evidence type="ECO:0000313" key="4">
    <source>
        <dbReference type="EMBL" id="KLU24513.1"/>
    </source>
</evidence>
<dbReference type="PANTHER" id="PTHR30157">
    <property type="entry name" value="FERRIC REDUCTASE, NADPH-DEPENDENT"/>
    <property type="match status" value="1"/>
</dbReference>
<dbReference type="PROSITE" id="PS51384">
    <property type="entry name" value="FAD_FR"/>
    <property type="match status" value="1"/>
</dbReference>
<gene>
    <name evidence="4" type="ORF">EOS_19620</name>
</gene>
<evidence type="ECO:0000259" key="3">
    <source>
        <dbReference type="PROSITE" id="PS51384"/>
    </source>
</evidence>
<comment type="caution">
    <text evidence="4">The sequence shown here is derived from an EMBL/GenBank/DDBJ whole genome shotgun (WGS) entry which is preliminary data.</text>
</comment>
<dbReference type="GO" id="GO:0016491">
    <property type="term" value="F:oxidoreductase activity"/>
    <property type="evidence" value="ECO:0007669"/>
    <property type="project" value="InterPro"/>
</dbReference>
<name>A0A0J1FX59_9BURK</name>
<dbReference type="AlphaFoldDB" id="A0A0J1FX59"/>
<dbReference type="PANTHER" id="PTHR30157:SF0">
    <property type="entry name" value="NADPH-DEPENDENT FERRIC-CHELATE REDUCTASE"/>
    <property type="match status" value="1"/>
</dbReference>
<dbReference type="OrthoDB" id="9814826at2"/>
<dbReference type="InterPro" id="IPR017938">
    <property type="entry name" value="Riboflavin_synthase-like_b-brl"/>
</dbReference>
<evidence type="ECO:0000256" key="1">
    <source>
        <dbReference type="ARBA" id="ARBA00035644"/>
    </source>
</evidence>
<dbReference type="Pfam" id="PF04954">
    <property type="entry name" value="SIP"/>
    <property type="match status" value="1"/>
</dbReference>
<dbReference type="Gene3D" id="3.40.50.80">
    <property type="entry name" value="Nucleotide-binding domain of ferredoxin-NADP reductase (FNR) module"/>
    <property type="match status" value="1"/>
</dbReference>
<dbReference type="RefSeq" id="WP_047848346.1">
    <property type="nucleotide sequence ID" value="NZ_AEJF01000123.1"/>
</dbReference>
<dbReference type="SUPFAM" id="SSF63380">
    <property type="entry name" value="Riboflavin synthase domain-like"/>
    <property type="match status" value="1"/>
</dbReference>
<organism evidence="4 5">
    <name type="scientific">Caballeronia mineralivorans PML1(12)</name>
    <dbReference type="NCBI Taxonomy" id="908627"/>
    <lineage>
        <taxon>Bacteria</taxon>
        <taxon>Pseudomonadati</taxon>
        <taxon>Pseudomonadota</taxon>
        <taxon>Betaproteobacteria</taxon>
        <taxon>Burkholderiales</taxon>
        <taxon>Burkholderiaceae</taxon>
        <taxon>Caballeronia</taxon>
    </lineage>
</organism>
<dbReference type="InterPro" id="IPR039261">
    <property type="entry name" value="FNR_nucleotide-bd"/>
</dbReference>
<proteinExistence type="inferred from homology"/>
<keyword evidence="5" id="KW-1185">Reference proteome</keyword>
<dbReference type="Proteomes" id="UP000035963">
    <property type="component" value="Unassembled WGS sequence"/>
</dbReference>
<dbReference type="InterPro" id="IPR013113">
    <property type="entry name" value="SIP_FAD-bd"/>
</dbReference>
<feature type="domain" description="FAD-binding FR-type" evidence="3">
    <location>
        <begin position="16"/>
        <end position="140"/>
    </location>
</feature>
<reference evidence="4 5" key="1">
    <citation type="journal article" date="2015" name="Genome Announc.">
        <title>Draft Genome Sequence of Burkholderia sp. Strain PML1(12), an Ectomycorrhizosphere-Inhabiting Bacterium with Effective Mineral-Weathering Ability.</title>
        <authorList>
            <person name="Uroz S."/>
            <person name="Oger P."/>
        </authorList>
    </citation>
    <scope>NUCLEOTIDE SEQUENCE [LARGE SCALE GENOMIC DNA]</scope>
    <source>
        <strain evidence="5">PML1(12)</strain>
    </source>
</reference>
<dbReference type="CDD" id="cd06193">
    <property type="entry name" value="siderophore_interacting"/>
    <property type="match status" value="1"/>
</dbReference>
<dbReference type="InterPro" id="IPR007037">
    <property type="entry name" value="SIP_rossman_dom"/>
</dbReference>
<dbReference type="PATRIC" id="fig|908627.4.peg.4397"/>
<feature type="region of interest" description="Disordered" evidence="2">
    <location>
        <begin position="65"/>
        <end position="86"/>
    </location>
</feature>
<dbReference type="InterPro" id="IPR017927">
    <property type="entry name" value="FAD-bd_FR_type"/>
</dbReference>
<dbReference type="Gene3D" id="2.40.30.10">
    <property type="entry name" value="Translation factors"/>
    <property type="match status" value="1"/>
</dbReference>
<accession>A0A0J1FX59</accession>
<evidence type="ECO:0000313" key="5">
    <source>
        <dbReference type="Proteomes" id="UP000035963"/>
    </source>
</evidence>
<sequence length="271" mass="30137">MQNRPDLAVGRVRHQLKFRLAQVKRVQPLTPHLVRVTLSGDDLHDFESASFDDHIKVFFPQPGADKPAMPSAGPNGPVFADDQPRPIARDFTPRRYNREAGELDIEFALHEAGPAATWAAQAQVGQYLGIGGPRGSFTIPTGFDWHLLIGDETALPAIARRLEELPPGTRVATLIEVEDPSARIDFATQTDLYAEWRYRSESDFPGGALLLALREMYLPTGEGYVWAAGEATIMRAVRQHLCTERGVDKTRIRAASYWKRGVEAVHESIDD</sequence>
<comment type="similarity">
    <text evidence="1">Belongs to the SIP oxidoreductase family.</text>
</comment>
<dbReference type="Pfam" id="PF08021">
    <property type="entry name" value="FAD_binding_9"/>
    <property type="match status" value="1"/>
</dbReference>
<dbReference type="EMBL" id="AEJF01000123">
    <property type="protein sequence ID" value="KLU24513.1"/>
    <property type="molecule type" value="Genomic_DNA"/>
</dbReference>
<dbReference type="InterPro" id="IPR039374">
    <property type="entry name" value="SIP_fam"/>
</dbReference>
<protein>
    <submittedName>
        <fullName evidence="4">FAD-binding protein</fullName>
    </submittedName>
</protein>